<dbReference type="Gramene" id="EFJ08369">
    <property type="protein sequence ID" value="EFJ08369"/>
    <property type="gene ID" value="SELMODRAFT_428950"/>
</dbReference>
<dbReference type="KEGG" id="smo:SELMODRAFT_428950"/>
<dbReference type="PANTHER" id="PTHR45861">
    <property type="entry name" value="DNA POLYMERASE ALPHA CATALYTIC SUBUNIT"/>
    <property type="match status" value="1"/>
</dbReference>
<name>D8T4J7_SELML</name>
<dbReference type="AlphaFoldDB" id="D8T4J7"/>
<protein>
    <recommendedName>
        <fullName evidence="1">DNA-directed DNA polymerase family B exonuclease domain-containing protein</fullName>
    </recommendedName>
</protein>
<evidence type="ECO:0000313" key="3">
    <source>
        <dbReference type="Proteomes" id="UP000001514"/>
    </source>
</evidence>
<dbReference type="STRING" id="88036.D8T4J7"/>
<dbReference type="SUPFAM" id="SSF53098">
    <property type="entry name" value="Ribonuclease H-like"/>
    <property type="match status" value="1"/>
</dbReference>
<evidence type="ECO:0000313" key="2">
    <source>
        <dbReference type="EMBL" id="EFJ08369.1"/>
    </source>
</evidence>
<feature type="domain" description="DNA-directed DNA polymerase family B exonuclease" evidence="1">
    <location>
        <begin position="37"/>
        <end position="194"/>
    </location>
</feature>
<gene>
    <name evidence="2" type="ORF">SELMODRAFT_428950</name>
</gene>
<evidence type="ECO:0000259" key="1">
    <source>
        <dbReference type="Pfam" id="PF03104"/>
    </source>
</evidence>
<dbReference type="InterPro" id="IPR012337">
    <property type="entry name" value="RNaseH-like_sf"/>
</dbReference>
<dbReference type="Gene3D" id="3.30.420.10">
    <property type="entry name" value="Ribonuclease H-like superfamily/Ribonuclease H"/>
    <property type="match status" value="1"/>
</dbReference>
<dbReference type="HOGENOM" id="CLU_1257960_0_0_1"/>
<dbReference type="GO" id="GO:0003676">
    <property type="term" value="F:nucleic acid binding"/>
    <property type="evidence" value="ECO:0007669"/>
    <property type="project" value="InterPro"/>
</dbReference>
<dbReference type="InterPro" id="IPR036397">
    <property type="entry name" value="RNaseH_sf"/>
</dbReference>
<sequence length="220" mass="24432">MELNVSKFSMIPVKDPTLPGDLRGAHFTSVLLFSGCWCKVEVSVDSPKDVANISTLKPVSEIPRLIVAIICLKTVVNQKQNLNEIVSASVVFCERVKVDPPMPQSEWNKQEMLEHFSIVRKLDGGVYPMGFSSEVSHINNKSRCSVLSCEGSERALLNCLMIKLHQLDPDVLVGHNVSGFDLDVLLHRLQVRKLCDYDICSLMCIRRAKFQATCGLESGG</sequence>
<organism evidence="3">
    <name type="scientific">Selaginella moellendorffii</name>
    <name type="common">Spikemoss</name>
    <dbReference type="NCBI Taxonomy" id="88036"/>
    <lineage>
        <taxon>Eukaryota</taxon>
        <taxon>Viridiplantae</taxon>
        <taxon>Streptophyta</taxon>
        <taxon>Embryophyta</taxon>
        <taxon>Tracheophyta</taxon>
        <taxon>Lycopodiopsida</taxon>
        <taxon>Selaginellales</taxon>
        <taxon>Selaginellaceae</taxon>
        <taxon>Selaginella</taxon>
    </lineage>
</organism>
<accession>D8T4J7</accession>
<proteinExistence type="predicted"/>
<dbReference type="InterPro" id="IPR006133">
    <property type="entry name" value="DNA-dir_DNA_pol_B_exonuc"/>
</dbReference>
<keyword evidence="3" id="KW-1185">Reference proteome</keyword>
<dbReference type="InParanoid" id="D8T4J7"/>
<dbReference type="Proteomes" id="UP000001514">
    <property type="component" value="Unassembled WGS sequence"/>
</dbReference>
<reference evidence="2 3" key="1">
    <citation type="journal article" date="2011" name="Science">
        <title>The Selaginella genome identifies genetic changes associated with the evolution of vascular plants.</title>
        <authorList>
            <person name="Banks J.A."/>
            <person name="Nishiyama T."/>
            <person name="Hasebe M."/>
            <person name="Bowman J.L."/>
            <person name="Gribskov M."/>
            <person name="dePamphilis C."/>
            <person name="Albert V.A."/>
            <person name="Aono N."/>
            <person name="Aoyama T."/>
            <person name="Ambrose B.A."/>
            <person name="Ashton N.W."/>
            <person name="Axtell M.J."/>
            <person name="Barker E."/>
            <person name="Barker M.S."/>
            <person name="Bennetzen J.L."/>
            <person name="Bonawitz N.D."/>
            <person name="Chapple C."/>
            <person name="Cheng C."/>
            <person name="Correa L.G."/>
            <person name="Dacre M."/>
            <person name="DeBarry J."/>
            <person name="Dreyer I."/>
            <person name="Elias M."/>
            <person name="Engstrom E.M."/>
            <person name="Estelle M."/>
            <person name="Feng L."/>
            <person name="Finet C."/>
            <person name="Floyd S.K."/>
            <person name="Frommer W.B."/>
            <person name="Fujita T."/>
            <person name="Gramzow L."/>
            <person name="Gutensohn M."/>
            <person name="Harholt J."/>
            <person name="Hattori M."/>
            <person name="Heyl A."/>
            <person name="Hirai T."/>
            <person name="Hiwatashi Y."/>
            <person name="Ishikawa M."/>
            <person name="Iwata M."/>
            <person name="Karol K.G."/>
            <person name="Koehler B."/>
            <person name="Kolukisaoglu U."/>
            <person name="Kubo M."/>
            <person name="Kurata T."/>
            <person name="Lalonde S."/>
            <person name="Li K."/>
            <person name="Li Y."/>
            <person name="Litt A."/>
            <person name="Lyons E."/>
            <person name="Manning G."/>
            <person name="Maruyama T."/>
            <person name="Michael T.P."/>
            <person name="Mikami K."/>
            <person name="Miyazaki S."/>
            <person name="Morinaga S."/>
            <person name="Murata T."/>
            <person name="Mueller-Roeber B."/>
            <person name="Nelson D.R."/>
            <person name="Obara M."/>
            <person name="Oguri Y."/>
            <person name="Olmstead R.G."/>
            <person name="Onodera N."/>
            <person name="Petersen B.L."/>
            <person name="Pils B."/>
            <person name="Prigge M."/>
            <person name="Rensing S.A."/>
            <person name="Riano-Pachon D.M."/>
            <person name="Roberts A.W."/>
            <person name="Sato Y."/>
            <person name="Scheller H.V."/>
            <person name="Schulz B."/>
            <person name="Schulz C."/>
            <person name="Shakirov E.V."/>
            <person name="Shibagaki N."/>
            <person name="Shinohara N."/>
            <person name="Shippen D.E."/>
            <person name="Soerensen I."/>
            <person name="Sotooka R."/>
            <person name="Sugimoto N."/>
            <person name="Sugita M."/>
            <person name="Sumikawa N."/>
            <person name="Tanurdzic M."/>
            <person name="Theissen G."/>
            <person name="Ulvskov P."/>
            <person name="Wakazuki S."/>
            <person name="Weng J.K."/>
            <person name="Willats W.W."/>
            <person name="Wipf D."/>
            <person name="Wolf P.G."/>
            <person name="Yang L."/>
            <person name="Zimmer A.D."/>
            <person name="Zhu Q."/>
            <person name="Mitros T."/>
            <person name="Hellsten U."/>
            <person name="Loque D."/>
            <person name="Otillar R."/>
            <person name="Salamov A."/>
            <person name="Schmutz J."/>
            <person name="Shapiro H."/>
            <person name="Lindquist E."/>
            <person name="Lucas S."/>
            <person name="Rokhsar D."/>
            <person name="Grigoriev I.V."/>
        </authorList>
    </citation>
    <scope>NUCLEOTIDE SEQUENCE [LARGE SCALE GENOMIC DNA]</scope>
</reference>
<dbReference type="eggNOG" id="KOG0970">
    <property type="taxonomic scope" value="Eukaryota"/>
</dbReference>
<dbReference type="Pfam" id="PF03104">
    <property type="entry name" value="DNA_pol_B_exo1"/>
    <property type="match status" value="1"/>
</dbReference>
<dbReference type="EMBL" id="GL377674">
    <property type="protein sequence ID" value="EFJ08369.1"/>
    <property type="molecule type" value="Genomic_DNA"/>
</dbReference>
<dbReference type="PANTHER" id="PTHR45861:SF1">
    <property type="entry name" value="DNA POLYMERASE ALPHA CATALYTIC SUBUNIT"/>
    <property type="match status" value="1"/>
</dbReference>